<dbReference type="AlphaFoldDB" id="A0A381UDC9"/>
<dbReference type="Pfam" id="PF03334">
    <property type="entry name" value="PhaG_MnhG_YufB"/>
    <property type="match status" value="1"/>
</dbReference>
<dbReference type="EMBL" id="UINC01006179">
    <property type="protein sequence ID" value="SVA25964.1"/>
    <property type="molecule type" value="Genomic_DNA"/>
</dbReference>
<dbReference type="NCBIfam" id="TIGR01300">
    <property type="entry name" value="CPA3_mnhG_phaG"/>
    <property type="match status" value="1"/>
</dbReference>
<organism evidence="2">
    <name type="scientific">marine metagenome</name>
    <dbReference type="NCBI Taxonomy" id="408172"/>
    <lineage>
        <taxon>unclassified sequences</taxon>
        <taxon>metagenomes</taxon>
        <taxon>ecological metagenomes</taxon>
    </lineage>
</organism>
<dbReference type="InterPro" id="IPR005133">
    <property type="entry name" value="PhaG_MnhG_YufB"/>
</dbReference>
<gene>
    <name evidence="2" type="ORF">METZ01_LOCUS78818</name>
</gene>
<dbReference type="GO" id="GO:0015385">
    <property type="term" value="F:sodium:proton antiporter activity"/>
    <property type="evidence" value="ECO:0007669"/>
    <property type="project" value="TreeGrafter"/>
</dbReference>
<protein>
    <recommendedName>
        <fullName evidence="3">Cation:proton antiporter</fullName>
    </recommendedName>
</protein>
<keyword evidence="1" id="KW-0812">Transmembrane</keyword>
<reference evidence="2" key="1">
    <citation type="submission" date="2018-05" db="EMBL/GenBank/DDBJ databases">
        <authorList>
            <person name="Lanie J.A."/>
            <person name="Ng W.-L."/>
            <person name="Kazmierczak K.M."/>
            <person name="Andrzejewski T.M."/>
            <person name="Davidsen T.M."/>
            <person name="Wayne K.J."/>
            <person name="Tettelin H."/>
            <person name="Glass J.I."/>
            <person name="Rusch D."/>
            <person name="Podicherti R."/>
            <person name="Tsui H.-C.T."/>
            <person name="Winkler M.E."/>
        </authorList>
    </citation>
    <scope>NUCLEOTIDE SEQUENCE</scope>
</reference>
<feature type="transmembrane region" description="Helical" evidence="1">
    <location>
        <begin position="37"/>
        <end position="67"/>
    </location>
</feature>
<name>A0A381UDC9_9ZZZZ</name>
<dbReference type="PANTHER" id="PTHR34703">
    <property type="entry name" value="ANTIPORTER SUBUNIT MNHG2-RELATED"/>
    <property type="match status" value="1"/>
</dbReference>
<evidence type="ECO:0000313" key="2">
    <source>
        <dbReference type="EMBL" id="SVA25964.1"/>
    </source>
</evidence>
<dbReference type="PANTHER" id="PTHR34703:SF1">
    <property type="entry name" value="ANTIPORTER SUBUNIT MNHG2-RELATED"/>
    <property type="match status" value="1"/>
</dbReference>
<keyword evidence="1" id="KW-0472">Membrane</keyword>
<proteinExistence type="predicted"/>
<evidence type="ECO:0008006" key="3">
    <source>
        <dbReference type="Google" id="ProtNLM"/>
    </source>
</evidence>
<evidence type="ECO:0000256" key="1">
    <source>
        <dbReference type="SAM" id="Phobius"/>
    </source>
</evidence>
<keyword evidence="1" id="KW-1133">Transmembrane helix</keyword>
<sequence length="92" mass="10074">MICIGLFFLTVAAIGIIRLPDVFSRSHALGITDTLGTFFVLTGVAFHQGFTLADVKVFLILLALWHLNPVISHATLRAALRTGVSPWVKEKK</sequence>
<accession>A0A381UDC9</accession>